<dbReference type="Pfam" id="PF19446">
    <property type="entry name" value="DUF5984"/>
    <property type="match status" value="1"/>
</dbReference>
<dbReference type="RefSeq" id="WP_012790781.1">
    <property type="nucleotide sequence ID" value="NC_013132.1"/>
</dbReference>
<evidence type="ECO:0000313" key="2">
    <source>
        <dbReference type="Proteomes" id="UP000002215"/>
    </source>
</evidence>
<organism evidence="1 2">
    <name type="scientific">Chitinophaga pinensis (strain ATCC 43595 / DSM 2588 / LMG 13176 / NBRC 15968 / NCIMB 11800 / UQM 2034)</name>
    <dbReference type="NCBI Taxonomy" id="485918"/>
    <lineage>
        <taxon>Bacteria</taxon>
        <taxon>Pseudomonadati</taxon>
        <taxon>Bacteroidota</taxon>
        <taxon>Chitinophagia</taxon>
        <taxon>Chitinophagales</taxon>
        <taxon>Chitinophagaceae</taxon>
        <taxon>Chitinophaga</taxon>
    </lineage>
</organism>
<dbReference type="OrthoDB" id="8216186at2"/>
<dbReference type="InterPro" id="IPR046026">
    <property type="entry name" value="DUF5984"/>
</dbReference>
<gene>
    <name evidence="1" type="ordered locus">Cpin_3137</name>
</gene>
<evidence type="ECO:0000313" key="1">
    <source>
        <dbReference type="EMBL" id="ACU60605.1"/>
    </source>
</evidence>
<dbReference type="KEGG" id="cpi:Cpin_3137"/>
<reference evidence="1 2" key="2">
    <citation type="journal article" date="2010" name="Stand. Genomic Sci.">
        <title>Complete genome sequence of Chitinophaga pinensis type strain (UQM 2034).</title>
        <authorList>
            <person name="Glavina Del Rio T."/>
            <person name="Abt B."/>
            <person name="Spring S."/>
            <person name="Lapidus A."/>
            <person name="Nolan M."/>
            <person name="Tice H."/>
            <person name="Copeland A."/>
            <person name="Cheng J.F."/>
            <person name="Chen F."/>
            <person name="Bruce D."/>
            <person name="Goodwin L."/>
            <person name="Pitluck S."/>
            <person name="Ivanova N."/>
            <person name="Mavromatis K."/>
            <person name="Mikhailova N."/>
            <person name="Pati A."/>
            <person name="Chen A."/>
            <person name="Palaniappan K."/>
            <person name="Land M."/>
            <person name="Hauser L."/>
            <person name="Chang Y.J."/>
            <person name="Jeffries C.D."/>
            <person name="Chain P."/>
            <person name="Saunders E."/>
            <person name="Detter J.C."/>
            <person name="Brettin T."/>
            <person name="Rohde M."/>
            <person name="Goker M."/>
            <person name="Bristow J."/>
            <person name="Eisen J.A."/>
            <person name="Markowitz V."/>
            <person name="Hugenholtz P."/>
            <person name="Kyrpides N.C."/>
            <person name="Klenk H.P."/>
            <person name="Lucas S."/>
        </authorList>
    </citation>
    <scope>NUCLEOTIDE SEQUENCE [LARGE SCALE GENOMIC DNA]</scope>
    <source>
        <strain evidence="2">ATCC 43595 / DSM 2588 / LMG 13176 / NBRC 15968 / NCIMB 11800 / UQM 2034</strain>
    </source>
</reference>
<name>A0A979GWM0_CHIPD</name>
<proteinExistence type="predicted"/>
<dbReference type="AlphaFoldDB" id="A0A979GWM0"/>
<protein>
    <submittedName>
        <fullName evidence="1">Uncharacterized protein</fullName>
    </submittedName>
</protein>
<dbReference type="Proteomes" id="UP000002215">
    <property type="component" value="Chromosome"/>
</dbReference>
<dbReference type="EMBL" id="CP001699">
    <property type="protein sequence ID" value="ACU60605.1"/>
    <property type="molecule type" value="Genomic_DNA"/>
</dbReference>
<accession>A0A979GWM0</accession>
<sequence>MAFINFKLRHPDNIIPWGDQPDTIMDWTALTDGEYWLDVNKTTLYEYTNEVLAGGNGNDSTYVEYQLVRLIEDWTGLFESIAESVPDAFYAISKDNSYLYRFYTAVTKWIDNAAEDASIDVDTYEKTIEWIYSRTLNAMHLTGGPGISFFRNGNNISIVWKADHLTENNIPVWTAQNGAVEMEYKAFVNEMEDFGHRFFDAMDTQVGIAVEKDWGTTRLNKEQLVQEHQERRAEFQKSLVVLKGEPTKHTDWDLINSLITKMFS</sequence>
<reference evidence="2" key="1">
    <citation type="submission" date="2009-08" db="EMBL/GenBank/DDBJ databases">
        <title>The complete genome of Chitinophaga pinensis DSM 2588.</title>
        <authorList>
            <consortium name="US DOE Joint Genome Institute (JGI-PGF)"/>
            <person name="Lucas S."/>
            <person name="Copeland A."/>
            <person name="Lapidus A."/>
            <person name="Glavina del Rio T."/>
            <person name="Dalin E."/>
            <person name="Tice H."/>
            <person name="Bruce D."/>
            <person name="Goodwin L."/>
            <person name="Pitluck S."/>
            <person name="Kyrpides N."/>
            <person name="Mavromatis K."/>
            <person name="Ivanova N."/>
            <person name="Mikhailova N."/>
            <person name="Sims D."/>
            <person name="Meinche L."/>
            <person name="Brettin T."/>
            <person name="Detter J.C."/>
            <person name="Han C."/>
            <person name="Larimer F."/>
            <person name="Land M."/>
            <person name="Hauser L."/>
            <person name="Markowitz V."/>
            <person name="Cheng J.-F."/>
            <person name="Hugenholtz P."/>
            <person name="Woyke T."/>
            <person name="Wu D."/>
            <person name="Spring S."/>
            <person name="Klenk H.-P."/>
            <person name="Eisen J.A."/>
        </authorList>
    </citation>
    <scope>NUCLEOTIDE SEQUENCE [LARGE SCALE GENOMIC DNA]</scope>
    <source>
        <strain evidence="2">ATCC 43595 / DSM 2588 / LMG 13176 / NBRC 15968 / NCIMB 11800 / UQM 2034</strain>
    </source>
</reference>